<reference evidence="4 5" key="1">
    <citation type="submission" date="2020-10" db="EMBL/GenBank/DDBJ databases">
        <title>Plasmid carrying two tetracycline resistance determinant.</title>
        <authorList>
            <person name="Yang Q."/>
        </authorList>
    </citation>
    <scope>NUCLEOTIDE SEQUENCE [LARGE SCALE GENOMIC DNA]</scope>
    <source>
        <strain evidence="4 5">T43</strain>
    </source>
</reference>
<gene>
    <name evidence="3 4" type="primary">rpiA</name>
    <name evidence="4" type="ORF">IMX20_07080</name>
</gene>
<dbReference type="CDD" id="cd01398">
    <property type="entry name" value="RPI_A"/>
    <property type="match status" value="1"/>
</dbReference>
<dbReference type="InterPro" id="IPR004788">
    <property type="entry name" value="Ribose5P_isomerase_type_A"/>
</dbReference>
<dbReference type="InterPro" id="IPR020672">
    <property type="entry name" value="Ribose5P_isomerase_typA_subgr"/>
</dbReference>
<comment type="function">
    <text evidence="3">Catalyzes the reversible conversion of ribose-5-phosphate to ribulose 5-phosphate.</text>
</comment>
<dbReference type="GO" id="GO:0005829">
    <property type="term" value="C:cytosol"/>
    <property type="evidence" value="ECO:0007669"/>
    <property type="project" value="TreeGrafter"/>
</dbReference>
<comment type="pathway">
    <text evidence="3">Carbohydrate degradation; pentose phosphate pathway; D-ribose 5-phosphate from D-ribulose 5-phosphate (non-oxidative stage): step 1/1.</text>
</comment>
<dbReference type="InterPro" id="IPR037171">
    <property type="entry name" value="NagB/RpiA_transferase-like"/>
</dbReference>
<keyword evidence="2 3" id="KW-0413">Isomerase</keyword>
<dbReference type="NCBIfam" id="NF001924">
    <property type="entry name" value="PRK00702.1"/>
    <property type="match status" value="1"/>
</dbReference>
<name>A0A0U4WH18_9LACT</name>
<comment type="catalytic activity">
    <reaction evidence="1 3">
        <text>aldehydo-D-ribose 5-phosphate = D-ribulose 5-phosphate</text>
        <dbReference type="Rhea" id="RHEA:14657"/>
        <dbReference type="ChEBI" id="CHEBI:58121"/>
        <dbReference type="ChEBI" id="CHEBI:58273"/>
        <dbReference type="EC" id="5.3.1.6"/>
    </reaction>
</comment>
<proteinExistence type="inferred from homology"/>
<dbReference type="RefSeq" id="WP_059348577.1">
    <property type="nucleotide sequence ID" value="NZ_CP013988.1"/>
</dbReference>
<dbReference type="Gene3D" id="3.40.50.1360">
    <property type="match status" value="1"/>
</dbReference>
<feature type="binding site" evidence="3">
    <location>
        <begin position="26"/>
        <end position="29"/>
    </location>
    <ligand>
        <name>substrate</name>
    </ligand>
</feature>
<dbReference type="GO" id="GO:0009052">
    <property type="term" value="P:pentose-phosphate shunt, non-oxidative branch"/>
    <property type="evidence" value="ECO:0007669"/>
    <property type="project" value="UniProtKB-UniRule"/>
</dbReference>
<dbReference type="FunFam" id="3.40.50.1360:FF:000001">
    <property type="entry name" value="Ribose-5-phosphate isomerase A"/>
    <property type="match status" value="1"/>
</dbReference>
<dbReference type="GO" id="GO:0006014">
    <property type="term" value="P:D-ribose metabolic process"/>
    <property type="evidence" value="ECO:0007669"/>
    <property type="project" value="TreeGrafter"/>
</dbReference>
<feature type="binding site" evidence="3">
    <location>
        <begin position="82"/>
        <end position="85"/>
    </location>
    <ligand>
        <name>substrate</name>
    </ligand>
</feature>
<dbReference type="Pfam" id="PF06026">
    <property type="entry name" value="Rib_5-P_isom_A"/>
    <property type="match status" value="1"/>
</dbReference>
<dbReference type="PANTHER" id="PTHR11934">
    <property type="entry name" value="RIBOSE-5-PHOSPHATE ISOMERASE"/>
    <property type="match status" value="1"/>
</dbReference>
<accession>A0A0U4WH18</accession>
<feature type="binding site" evidence="3">
    <location>
        <begin position="95"/>
        <end position="98"/>
    </location>
    <ligand>
        <name>substrate</name>
    </ligand>
</feature>
<evidence type="ECO:0000256" key="3">
    <source>
        <dbReference type="HAMAP-Rule" id="MF_00170"/>
    </source>
</evidence>
<dbReference type="OrthoDB" id="5870696at2"/>
<dbReference type="EC" id="5.3.1.6" evidence="3"/>
<dbReference type="NCBIfam" id="TIGR00021">
    <property type="entry name" value="rpiA"/>
    <property type="match status" value="1"/>
</dbReference>
<comment type="similarity">
    <text evidence="3">Belongs to the ribose 5-phosphate isomerase family.</text>
</comment>
<organism evidence="4 5">
    <name type="scientific">Aerococcus urinaeequi</name>
    <dbReference type="NCBI Taxonomy" id="51665"/>
    <lineage>
        <taxon>Bacteria</taxon>
        <taxon>Bacillati</taxon>
        <taxon>Bacillota</taxon>
        <taxon>Bacilli</taxon>
        <taxon>Lactobacillales</taxon>
        <taxon>Aerococcaceae</taxon>
        <taxon>Aerococcus</taxon>
    </lineage>
</organism>
<dbReference type="Gene3D" id="3.30.70.260">
    <property type="match status" value="1"/>
</dbReference>
<dbReference type="KEGG" id="aui:APT62_02545"/>
<comment type="subunit">
    <text evidence="3">Homodimer.</text>
</comment>
<dbReference type="AlphaFoldDB" id="A0A0U4WH18"/>
<sequence>MVNEKELVGVAAAQYVEDGMVVGLGTGSTAYYLITELGRRMKEEGLAFTGVPTSIQSAELAADLDIPIASLNDVAKIDLTIDGTDEFDPQLNGIKGGGGAHLIEKIIAVNSERVIWICDHSKQVDQLGTFPLPVEVIPAASQHLLYAFEDKNYAPTFRLSLDGTKFVTDSGNFIIDLHLEKIEDAVKLADDLIQMVGVVEHGLFLGIADKVLMAKDGQVVEFNK</sequence>
<dbReference type="SUPFAM" id="SSF100950">
    <property type="entry name" value="NagB/RpiA/CoA transferase-like"/>
    <property type="match status" value="1"/>
</dbReference>
<protein>
    <recommendedName>
        <fullName evidence="3">Ribose-5-phosphate isomerase A</fullName>
        <ecNumber evidence="3">5.3.1.6</ecNumber>
    </recommendedName>
    <alternativeName>
        <fullName evidence="3">Phosphoriboisomerase A</fullName>
        <shortName evidence="3">PRI</shortName>
    </alternativeName>
</protein>
<evidence type="ECO:0000313" key="4">
    <source>
        <dbReference type="EMBL" id="QOQ78745.1"/>
    </source>
</evidence>
<dbReference type="UniPathway" id="UPA00115">
    <property type="reaction ID" value="UER00412"/>
</dbReference>
<dbReference type="GO" id="GO:0004751">
    <property type="term" value="F:ribose-5-phosphate isomerase activity"/>
    <property type="evidence" value="ECO:0007669"/>
    <property type="project" value="UniProtKB-UniRule"/>
</dbReference>
<feature type="binding site" evidence="3">
    <location>
        <position position="122"/>
    </location>
    <ligand>
        <name>substrate</name>
    </ligand>
</feature>
<dbReference type="EMBL" id="CP063065">
    <property type="protein sequence ID" value="QOQ78745.1"/>
    <property type="molecule type" value="Genomic_DNA"/>
</dbReference>
<evidence type="ECO:0000256" key="1">
    <source>
        <dbReference type="ARBA" id="ARBA00001713"/>
    </source>
</evidence>
<dbReference type="Proteomes" id="UP000595091">
    <property type="component" value="Chromosome"/>
</dbReference>
<dbReference type="HAMAP" id="MF_00170">
    <property type="entry name" value="Rib_5P_isom_A"/>
    <property type="match status" value="1"/>
</dbReference>
<feature type="active site" description="Proton acceptor" evidence="3">
    <location>
        <position position="104"/>
    </location>
</feature>
<dbReference type="PANTHER" id="PTHR11934:SF0">
    <property type="entry name" value="RIBOSE-5-PHOSPHATE ISOMERASE"/>
    <property type="match status" value="1"/>
</dbReference>
<evidence type="ECO:0000313" key="5">
    <source>
        <dbReference type="Proteomes" id="UP000595091"/>
    </source>
</evidence>
<dbReference type="SUPFAM" id="SSF75445">
    <property type="entry name" value="D-ribose-5-phosphate isomerase (RpiA), lid domain"/>
    <property type="match status" value="1"/>
</dbReference>
<evidence type="ECO:0000256" key="2">
    <source>
        <dbReference type="ARBA" id="ARBA00023235"/>
    </source>
</evidence>